<gene>
    <name evidence="1" type="ORF">SCP_1400280</name>
</gene>
<dbReference type="GeneID" id="38785540"/>
<dbReference type="InParanoid" id="A0A401H2K7"/>
<dbReference type="RefSeq" id="XP_027619536.1">
    <property type="nucleotide sequence ID" value="XM_027763735.1"/>
</dbReference>
<accession>A0A401H2K7</accession>
<evidence type="ECO:0000313" key="1">
    <source>
        <dbReference type="EMBL" id="GBE88623.1"/>
    </source>
</evidence>
<reference evidence="1 2" key="1">
    <citation type="journal article" date="2018" name="Sci. Rep.">
        <title>Genome sequence of the cauliflower mushroom Sparassis crispa (Hanabiratake) and its association with beneficial usage.</title>
        <authorList>
            <person name="Kiyama R."/>
            <person name="Furutani Y."/>
            <person name="Kawaguchi K."/>
            <person name="Nakanishi T."/>
        </authorList>
    </citation>
    <scope>NUCLEOTIDE SEQUENCE [LARGE SCALE GENOMIC DNA]</scope>
</reference>
<dbReference type="EMBL" id="BFAD01000014">
    <property type="protein sequence ID" value="GBE88623.1"/>
    <property type="molecule type" value="Genomic_DNA"/>
</dbReference>
<sequence>MSYQIIFALADSSPETAKVTCSHVVDALKIDSNIDFVIPSLGFSATFESLEEFNEHIETAQKKTIVDAAILPPTHFANLLATFGVQATTDNIPVIFFYSKPEGWENTEDATAAAISTIKRLGLHQDGDTVGSTIIQVTSFEGKSLETVTALDDKIENVSPEVLAGDVVPDVIDTKKAGITFADALNGAIDD</sequence>
<protein>
    <submittedName>
        <fullName evidence="1">Uncharacterized protein</fullName>
    </submittedName>
</protein>
<evidence type="ECO:0000313" key="2">
    <source>
        <dbReference type="Proteomes" id="UP000287166"/>
    </source>
</evidence>
<organism evidence="1 2">
    <name type="scientific">Sparassis crispa</name>
    <dbReference type="NCBI Taxonomy" id="139825"/>
    <lineage>
        <taxon>Eukaryota</taxon>
        <taxon>Fungi</taxon>
        <taxon>Dikarya</taxon>
        <taxon>Basidiomycota</taxon>
        <taxon>Agaricomycotina</taxon>
        <taxon>Agaricomycetes</taxon>
        <taxon>Polyporales</taxon>
        <taxon>Sparassidaceae</taxon>
        <taxon>Sparassis</taxon>
    </lineage>
</organism>
<proteinExistence type="predicted"/>
<comment type="caution">
    <text evidence="1">The sequence shown here is derived from an EMBL/GenBank/DDBJ whole genome shotgun (WGS) entry which is preliminary data.</text>
</comment>
<keyword evidence="2" id="KW-1185">Reference proteome</keyword>
<dbReference type="Proteomes" id="UP000287166">
    <property type="component" value="Unassembled WGS sequence"/>
</dbReference>
<dbReference type="AlphaFoldDB" id="A0A401H2K7"/>
<name>A0A401H2K7_9APHY</name>